<comment type="similarity">
    <text evidence="1">Belongs to the protein kinase superfamily. STE Ser/Thr protein kinase family. STE20 subfamily.</text>
</comment>
<evidence type="ECO:0000256" key="2">
    <source>
        <dbReference type="ARBA" id="ARBA00022741"/>
    </source>
</evidence>
<evidence type="ECO:0000259" key="4">
    <source>
        <dbReference type="PROSITE" id="PS50011"/>
    </source>
</evidence>
<accession>U4LX47</accession>
<evidence type="ECO:0000313" key="6">
    <source>
        <dbReference type="Proteomes" id="UP000018144"/>
    </source>
</evidence>
<dbReference type="InterPro" id="IPR011009">
    <property type="entry name" value="Kinase-like_dom_sf"/>
</dbReference>
<proteinExistence type="inferred from homology"/>
<dbReference type="InterPro" id="IPR000719">
    <property type="entry name" value="Prot_kinase_dom"/>
</dbReference>
<dbReference type="SMART" id="SM00220">
    <property type="entry name" value="S_TKc"/>
    <property type="match status" value="1"/>
</dbReference>
<keyword evidence="3" id="KW-0067">ATP-binding</keyword>
<dbReference type="PANTHER" id="PTHR45832:SF22">
    <property type="entry name" value="SERINE_THREONINE-PROTEIN KINASE SAMKA-RELATED"/>
    <property type="match status" value="1"/>
</dbReference>
<keyword evidence="5" id="KW-0418">Kinase</keyword>
<evidence type="ECO:0000256" key="1">
    <source>
        <dbReference type="ARBA" id="ARBA00008874"/>
    </source>
</evidence>
<reference evidence="5 6" key="1">
    <citation type="journal article" date="2013" name="PLoS Genet.">
        <title>The genome and development-dependent transcriptomes of Pyronema confluens: a window into fungal evolution.</title>
        <authorList>
            <person name="Traeger S."/>
            <person name="Altegoer F."/>
            <person name="Freitag M."/>
            <person name="Gabaldon T."/>
            <person name="Kempken F."/>
            <person name="Kumar A."/>
            <person name="Marcet-Houben M."/>
            <person name="Poggeler S."/>
            <person name="Stajich J.E."/>
            <person name="Nowrousian M."/>
        </authorList>
    </citation>
    <scope>NUCLEOTIDE SEQUENCE [LARGE SCALE GENOMIC DNA]</scope>
    <source>
        <strain evidence="6">CBS 100304</strain>
        <tissue evidence="5">Vegetative mycelium</tissue>
    </source>
</reference>
<dbReference type="PROSITE" id="PS50011">
    <property type="entry name" value="PROTEIN_KINASE_DOM"/>
    <property type="match status" value="1"/>
</dbReference>
<sequence>MAPEVVKQEEYGSKVDIWSLGIMAIEMIESEPPYLNDNVLLDANGHVKITGSPVLLKNQDVFRSTILQQPIRCAGYMVQFGFGYLIMLTSGLELEAPKDEVENLVTPRIALLDLGITDFGFCAKLTEQKSKPAAMVGAPYWMAPEVVKQKDDGSKEDIWSLGIMAIEMIELEPPYLKEELLKALYLIATPPMEPQRCLHYLWSGSPDRGFWDGRNPGDLVRVLEGCGQSKGPTLLDDRRRGRASTPGLRFDVVLISLKNAGEFNIRGLTMHVMLRRPAFVIFDTVGSVEAMAQAHALMGAWGLRKLEAIYHLPTTPGGTPENASTFGATFPLAGSTLVLTWSPSSTAGSFARQALRCLSLARYAEIMANRPQTPRVEVRAPTTTVPSSAQPGIIVLENVPAILSPTPIRRSAAAIFLNNVQIDVELAYSGV</sequence>
<keyword evidence="6" id="KW-1185">Reference proteome</keyword>
<keyword evidence="5" id="KW-0808">Transferase</keyword>
<dbReference type="GO" id="GO:0005524">
    <property type="term" value="F:ATP binding"/>
    <property type="evidence" value="ECO:0007669"/>
    <property type="project" value="UniProtKB-KW"/>
</dbReference>
<dbReference type="STRING" id="1076935.U4LX47"/>
<dbReference type="AlphaFoldDB" id="U4LX47"/>
<keyword evidence="2" id="KW-0547">Nucleotide-binding</keyword>
<dbReference type="Pfam" id="PF00069">
    <property type="entry name" value="Pkinase"/>
    <property type="match status" value="2"/>
</dbReference>
<evidence type="ECO:0000256" key="3">
    <source>
        <dbReference type="ARBA" id="ARBA00022840"/>
    </source>
</evidence>
<protein>
    <submittedName>
        <fullName evidence="5">Similar to Serine/threonine-protein kinase CLA4 acc. no. O14427</fullName>
    </submittedName>
</protein>
<dbReference type="PANTHER" id="PTHR45832">
    <property type="entry name" value="SERINE/THREONINE-PROTEIN KINASE SAMKA-RELATED-RELATED"/>
    <property type="match status" value="1"/>
</dbReference>
<dbReference type="eggNOG" id="KOG0578">
    <property type="taxonomic scope" value="Eukaryota"/>
</dbReference>
<dbReference type="InterPro" id="IPR051931">
    <property type="entry name" value="PAK3-like"/>
</dbReference>
<dbReference type="Gene3D" id="1.10.510.10">
    <property type="entry name" value="Transferase(Phosphotransferase) domain 1"/>
    <property type="match status" value="2"/>
</dbReference>
<organism evidence="5 6">
    <name type="scientific">Pyronema omphalodes (strain CBS 100304)</name>
    <name type="common">Pyronema confluens</name>
    <dbReference type="NCBI Taxonomy" id="1076935"/>
    <lineage>
        <taxon>Eukaryota</taxon>
        <taxon>Fungi</taxon>
        <taxon>Dikarya</taxon>
        <taxon>Ascomycota</taxon>
        <taxon>Pezizomycotina</taxon>
        <taxon>Pezizomycetes</taxon>
        <taxon>Pezizales</taxon>
        <taxon>Pyronemataceae</taxon>
        <taxon>Pyronema</taxon>
    </lineage>
</organism>
<name>U4LX47_PYROM</name>
<dbReference type="SUPFAM" id="SSF56112">
    <property type="entry name" value="Protein kinase-like (PK-like)"/>
    <property type="match status" value="2"/>
</dbReference>
<evidence type="ECO:0000313" key="5">
    <source>
        <dbReference type="EMBL" id="CCX34238.1"/>
    </source>
</evidence>
<dbReference type="OrthoDB" id="266718at2759"/>
<dbReference type="GO" id="GO:0004672">
    <property type="term" value="F:protein kinase activity"/>
    <property type="evidence" value="ECO:0007669"/>
    <property type="project" value="InterPro"/>
</dbReference>
<gene>
    <name evidence="5" type="ORF">PCON_03208</name>
</gene>
<dbReference type="EMBL" id="HF936442">
    <property type="protein sequence ID" value="CCX34238.1"/>
    <property type="molecule type" value="Genomic_DNA"/>
</dbReference>
<dbReference type="Proteomes" id="UP000018144">
    <property type="component" value="Unassembled WGS sequence"/>
</dbReference>
<feature type="domain" description="Protein kinase" evidence="4">
    <location>
        <begin position="1"/>
        <end position="274"/>
    </location>
</feature>